<accession>A0A9E7EX22</accession>
<evidence type="ECO:0000313" key="3">
    <source>
        <dbReference type="Proteomes" id="UP001055439"/>
    </source>
</evidence>
<keyword evidence="3" id="KW-1185">Reference proteome</keyword>
<feature type="compositionally biased region" description="Basic residues" evidence="1">
    <location>
        <begin position="16"/>
        <end position="31"/>
    </location>
</feature>
<sequence length="228" mass="26771">VARPPPHQAQVLPPGRQRRPVQPHLRRRPPHLRVPDHPLLTQPQRPHRRLLRPHRRLRALQGPADHRRHRPPARLPGPQRRPLPGRERRLHPPLRPRRRPPPLEGRHLDLRPLPPPGQLPRLPHHRRQEPPRRRPRPLLPLPADDLLQRRRLDALSFTSYLDAVGDGRLGHCFFLSFIFPGKKKYHNISYVYVHEPSRYCSSIVIMGSNDPAYGRSRVCHASIDFYFP</sequence>
<organism evidence="2 3">
    <name type="scientific">Musa troglodytarum</name>
    <name type="common">fe'i banana</name>
    <dbReference type="NCBI Taxonomy" id="320322"/>
    <lineage>
        <taxon>Eukaryota</taxon>
        <taxon>Viridiplantae</taxon>
        <taxon>Streptophyta</taxon>
        <taxon>Embryophyta</taxon>
        <taxon>Tracheophyta</taxon>
        <taxon>Spermatophyta</taxon>
        <taxon>Magnoliopsida</taxon>
        <taxon>Liliopsida</taxon>
        <taxon>Zingiberales</taxon>
        <taxon>Musaceae</taxon>
        <taxon>Musa</taxon>
    </lineage>
</organism>
<dbReference type="Proteomes" id="UP001055439">
    <property type="component" value="Chromosome 10"/>
</dbReference>
<feature type="compositionally biased region" description="Basic residues" evidence="1">
    <location>
        <begin position="88"/>
        <end position="100"/>
    </location>
</feature>
<name>A0A9E7EX22_9LILI</name>
<evidence type="ECO:0000313" key="2">
    <source>
        <dbReference type="EMBL" id="URD84305.1"/>
    </source>
</evidence>
<reference evidence="2" key="1">
    <citation type="submission" date="2022-05" db="EMBL/GenBank/DDBJ databases">
        <title>The Musa troglodytarum L. genome provides insights into the mechanism of non-climacteric behaviour and enrichment of carotenoids.</title>
        <authorList>
            <person name="Wang J."/>
        </authorList>
    </citation>
    <scope>NUCLEOTIDE SEQUENCE</scope>
    <source>
        <tissue evidence="2">Leaf</tissue>
    </source>
</reference>
<evidence type="ECO:0000256" key="1">
    <source>
        <dbReference type="SAM" id="MobiDB-lite"/>
    </source>
</evidence>
<dbReference type="AlphaFoldDB" id="A0A9E7EX22"/>
<feature type="compositionally biased region" description="Basic residues" evidence="1">
    <location>
        <begin position="45"/>
        <end position="58"/>
    </location>
</feature>
<feature type="region of interest" description="Disordered" evidence="1">
    <location>
        <begin position="1"/>
        <end position="142"/>
    </location>
</feature>
<gene>
    <name evidence="2" type="ORF">MUK42_08460</name>
</gene>
<proteinExistence type="predicted"/>
<dbReference type="EMBL" id="CP097503">
    <property type="protein sequence ID" value="URD84305.1"/>
    <property type="molecule type" value="Genomic_DNA"/>
</dbReference>
<feature type="non-terminal residue" evidence="2">
    <location>
        <position position="1"/>
    </location>
</feature>
<protein>
    <submittedName>
        <fullName evidence="2">Uncharacterized protein</fullName>
    </submittedName>
</protein>